<dbReference type="InterPro" id="IPR001452">
    <property type="entry name" value="SH3_domain"/>
</dbReference>
<keyword evidence="7" id="KW-0675">Receptor</keyword>
<dbReference type="SUPFAM" id="SSF50044">
    <property type="entry name" value="SH3-domain"/>
    <property type="match status" value="1"/>
</dbReference>
<dbReference type="Pfam" id="PF00017">
    <property type="entry name" value="SH2"/>
    <property type="match status" value="1"/>
</dbReference>
<dbReference type="PRINTS" id="PR00401">
    <property type="entry name" value="SH2DOMAIN"/>
</dbReference>
<dbReference type="InterPro" id="IPR000980">
    <property type="entry name" value="SH2"/>
</dbReference>
<dbReference type="InterPro" id="IPR043539">
    <property type="entry name" value="Grb2-like"/>
</dbReference>
<sequence>MEARAKHDFKATAEDELSFSRNVTLKITDTKKDANWFKAEICGKEGFIPNNYIEWKSAPWYLGDVRRLQAEEMLTAKDGNGAYLHPDGAFLVRNSESQQGEFSLSVKTGEENVQHFKILRDGRGNYFLWVQKFASINELVEYHRGKSISRSQNMVLKDMTQTDLRALYDFEAQNSDEISFTKGDIIIKTGENCTNWWRGLHIHETIENDLLEFQWETSYRFLIGRNMYVHWSQLSKSFARSVLEHKVILLTTKNHATFLKDRTIFGTAQISVYVVLGEQRSPYR</sequence>
<proteinExistence type="predicted"/>
<feature type="domain" description="SH3" evidence="6">
    <location>
        <begin position="1"/>
        <end position="58"/>
    </location>
</feature>
<reference evidence="7 8" key="1">
    <citation type="journal article" date="2017" name="Nat. Ecol. Evol.">
        <title>Scallop genome provides insights into evolution of bilaterian karyotype and development.</title>
        <authorList>
            <person name="Wang S."/>
            <person name="Zhang J."/>
            <person name="Jiao W."/>
            <person name="Li J."/>
            <person name="Xun X."/>
            <person name="Sun Y."/>
            <person name="Guo X."/>
            <person name="Huan P."/>
            <person name="Dong B."/>
            <person name="Zhang L."/>
            <person name="Hu X."/>
            <person name="Sun X."/>
            <person name="Wang J."/>
            <person name="Zhao C."/>
            <person name="Wang Y."/>
            <person name="Wang D."/>
            <person name="Huang X."/>
            <person name="Wang R."/>
            <person name="Lv J."/>
            <person name="Li Y."/>
            <person name="Zhang Z."/>
            <person name="Liu B."/>
            <person name="Lu W."/>
            <person name="Hui Y."/>
            <person name="Liang J."/>
            <person name="Zhou Z."/>
            <person name="Hou R."/>
            <person name="Li X."/>
            <person name="Liu Y."/>
            <person name="Li H."/>
            <person name="Ning X."/>
            <person name="Lin Y."/>
            <person name="Zhao L."/>
            <person name="Xing Q."/>
            <person name="Dou J."/>
            <person name="Li Y."/>
            <person name="Mao J."/>
            <person name="Guo H."/>
            <person name="Dou H."/>
            <person name="Li T."/>
            <person name="Mu C."/>
            <person name="Jiang W."/>
            <person name="Fu Q."/>
            <person name="Fu X."/>
            <person name="Miao Y."/>
            <person name="Liu J."/>
            <person name="Yu Q."/>
            <person name="Li R."/>
            <person name="Liao H."/>
            <person name="Li X."/>
            <person name="Kong Y."/>
            <person name="Jiang Z."/>
            <person name="Chourrout D."/>
            <person name="Li R."/>
            <person name="Bao Z."/>
        </authorList>
    </citation>
    <scope>NUCLEOTIDE SEQUENCE [LARGE SCALE GENOMIC DNA]</scope>
    <source>
        <strain evidence="7 8">PY_sf001</strain>
    </source>
</reference>
<evidence type="ECO:0000256" key="3">
    <source>
        <dbReference type="PROSITE-ProRule" id="PRU00191"/>
    </source>
</evidence>
<protein>
    <submittedName>
        <fullName evidence="7">Growth factor receptor-bound protein 2</fullName>
    </submittedName>
</protein>
<evidence type="ECO:0000259" key="5">
    <source>
        <dbReference type="PROSITE" id="PS50001"/>
    </source>
</evidence>
<feature type="domain" description="SH2" evidence="5">
    <location>
        <begin position="60"/>
        <end position="160"/>
    </location>
</feature>
<dbReference type="SMART" id="SM00326">
    <property type="entry name" value="SH3"/>
    <property type="match status" value="2"/>
</dbReference>
<dbReference type="Gene3D" id="3.30.505.10">
    <property type="entry name" value="SH2 domain"/>
    <property type="match status" value="1"/>
</dbReference>
<dbReference type="PANTHER" id="PTHR46037">
    <property type="entry name" value="PROTEIN ENHANCER OF SEVENLESS 2B"/>
    <property type="match status" value="1"/>
</dbReference>
<dbReference type="PROSITE" id="PS50001">
    <property type="entry name" value="SH2"/>
    <property type="match status" value="1"/>
</dbReference>
<evidence type="ECO:0000256" key="2">
    <source>
        <dbReference type="ARBA" id="ARBA00022999"/>
    </source>
</evidence>
<evidence type="ECO:0000256" key="1">
    <source>
        <dbReference type="ARBA" id="ARBA00022443"/>
    </source>
</evidence>
<dbReference type="CDD" id="cd09941">
    <property type="entry name" value="SH2_Grb2_like"/>
    <property type="match status" value="1"/>
</dbReference>
<dbReference type="SUPFAM" id="SSF55550">
    <property type="entry name" value="SH2 domain"/>
    <property type="match status" value="1"/>
</dbReference>
<dbReference type="Pfam" id="PF00018">
    <property type="entry name" value="SH3_1"/>
    <property type="match status" value="2"/>
</dbReference>
<keyword evidence="1 4" id="KW-0728">SH3 domain</keyword>
<dbReference type="SMART" id="SM00252">
    <property type="entry name" value="SH2"/>
    <property type="match status" value="1"/>
</dbReference>
<keyword evidence="2 3" id="KW-0727">SH2 domain</keyword>
<dbReference type="PROSITE" id="PS50002">
    <property type="entry name" value="SH3"/>
    <property type="match status" value="2"/>
</dbReference>
<accession>A0A210QFR8</accession>
<name>A0A210QFR8_MIZYE</name>
<evidence type="ECO:0000256" key="4">
    <source>
        <dbReference type="PROSITE-ProRule" id="PRU00192"/>
    </source>
</evidence>
<dbReference type="InterPro" id="IPR036028">
    <property type="entry name" value="SH3-like_dom_sf"/>
</dbReference>
<comment type="caution">
    <text evidence="7">The sequence shown here is derived from an EMBL/GenBank/DDBJ whole genome shotgun (WGS) entry which is preliminary data.</text>
</comment>
<gene>
    <name evidence="7" type="ORF">KP79_PYT05683</name>
</gene>
<evidence type="ECO:0000313" key="7">
    <source>
        <dbReference type="EMBL" id="OWF47607.1"/>
    </source>
</evidence>
<dbReference type="EMBL" id="NEDP02003849">
    <property type="protein sequence ID" value="OWF47607.1"/>
    <property type="molecule type" value="Genomic_DNA"/>
</dbReference>
<keyword evidence="8" id="KW-1185">Reference proteome</keyword>
<dbReference type="STRING" id="6573.A0A210QFR8"/>
<dbReference type="OrthoDB" id="10255964at2759"/>
<dbReference type="Proteomes" id="UP000242188">
    <property type="component" value="Unassembled WGS sequence"/>
</dbReference>
<dbReference type="Gene3D" id="2.30.30.40">
    <property type="entry name" value="SH3 Domains"/>
    <property type="match status" value="2"/>
</dbReference>
<dbReference type="AlphaFoldDB" id="A0A210QFR8"/>
<organism evidence="7 8">
    <name type="scientific">Mizuhopecten yessoensis</name>
    <name type="common">Japanese scallop</name>
    <name type="synonym">Patinopecten yessoensis</name>
    <dbReference type="NCBI Taxonomy" id="6573"/>
    <lineage>
        <taxon>Eukaryota</taxon>
        <taxon>Metazoa</taxon>
        <taxon>Spiralia</taxon>
        <taxon>Lophotrochozoa</taxon>
        <taxon>Mollusca</taxon>
        <taxon>Bivalvia</taxon>
        <taxon>Autobranchia</taxon>
        <taxon>Pteriomorphia</taxon>
        <taxon>Pectinida</taxon>
        <taxon>Pectinoidea</taxon>
        <taxon>Pectinidae</taxon>
        <taxon>Mizuhopecten</taxon>
    </lineage>
</organism>
<evidence type="ECO:0000259" key="6">
    <source>
        <dbReference type="PROSITE" id="PS50002"/>
    </source>
</evidence>
<evidence type="ECO:0000313" key="8">
    <source>
        <dbReference type="Proteomes" id="UP000242188"/>
    </source>
</evidence>
<feature type="domain" description="SH3" evidence="6">
    <location>
        <begin position="159"/>
        <end position="233"/>
    </location>
</feature>
<dbReference type="InterPro" id="IPR036860">
    <property type="entry name" value="SH2_dom_sf"/>
</dbReference>